<proteinExistence type="predicted"/>
<dbReference type="AlphaFoldDB" id="A0A179F5U4"/>
<evidence type="ECO:0000313" key="1">
    <source>
        <dbReference type="EMBL" id="OAQ60489.1"/>
    </source>
</evidence>
<keyword evidence="2" id="KW-1185">Reference proteome</keyword>
<accession>A0A179F5U4</accession>
<dbReference type="RefSeq" id="XP_018138367.1">
    <property type="nucleotide sequence ID" value="XM_018294485.1"/>
</dbReference>
<comment type="caution">
    <text evidence="1">The sequence shown here is derived from an EMBL/GenBank/DDBJ whole genome shotgun (WGS) entry which is preliminary data.</text>
</comment>
<dbReference type="KEGG" id="pchm:VFPPC_16732"/>
<protein>
    <submittedName>
        <fullName evidence="1">Uncharacterized protein</fullName>
    </submittedName>
</protein>
<evidence type="ECO:0000313" key="2">
    <source>
        <dbReference type="Proteomes" id="UP000078397"/>
    </source>
</evidence>
<dbReference type="GeneID" id="28858479"/>
<name>A0A179F5U4_METCM</name>
<gene>
    <name evidence="1" type="ORF">VFPPC_16732</name>
</gene>
<dbReference type="Proteomes" id="UP000078397">
    <property type="component" value="Unassembled WGS sequence"/>
</dbReference>
<sequence>MGLACSNSDLSSGRLRAQGALLVSIHVHQGLTTGGAVAAHLQLQSCARQKFHRLVKSFNNRRCIETQEPSEQSVPRTSC</sequence>
<reference evidence="1 2" key="1">
    <citation type="journal article" date="2016" name="PLoS Pathog.">
        <title>Biosynthesis of antibiotic leucinostatins in bio-control fungus Purpureocillium lilacinum and their inhibition on phytophthora revealed by genome mining.</title>
        <authorList>
            <person name="Wang G."/>
            <person name="Liu Z."/>
            <person name="Lin R."/>
            <person name="Li E."/>
            <person name="Mao Z."/>
            <person name="Ling J."/>
            <person name="Yang Y."/>
            <person name="Yin W.B."/>
            <person name="Xie B."/>
        </authorList>
    </citation>
    <scope>NUCLEOTIDE SEQUENCE [LARGE SCALE GENOMIC DNA]</scope>
    <source>
        <strain evidence="1">170</strain>
    </source>
</reference>
<organism evidence="1 2">
    <name type="scientific">Pochonia chlamydosporia 170</name>
    <dbReference type="NCBI Taxonomy" id="1380566"/>
    <lineage>
        <taxon>Eukaryota</taxon>
        <taxon>Fungi</taxon>
        <taxon>Dikarya</taxon>
        <taxon>Ascomycota</taxon>
        <taxon>Pezizomycotina</taxon>
        <taxon>Sordariomycetes</taxon>
        <taxon>Hypocreomycetidae</taxon>
        <taxon>Hypocreales</taxon>
        <taxon>Clavicipitaceae</taxon>
        <taxon>Pochonia</taxon>
    </lineage>
</organism>
<dbReference type="EMBL" id="LSBJ02000008">
    <property type="protein sequence ID" value="OAQ60489.1"/>
    <property type="molecule type" value="Genomic_DNA"/>
</dbReference>